<proteinExistence type="predicted"/>
<protein>
    <recommendedName>
        <fullName evidence="1">CoA-binding domain-containing protein</fullName>
    </recommendedName>
</protein>
<feature type="domain" description="CoA-binding" evidence="1">
    <location>
        <begin position="11"/>
        <end position="104"/>
    </location>
</feature>
<dbReference type="SMART" id="SM00881">
    <property type="entry name" value="CoA_binding"/>
    <property type="match status" value="1"/>
</dbReference>
<dbReference type="Gene3D" id="3.40.50.720">
    <property type="entry name" value="NAD(P)-binding Rossmann-like Domain"/>
    <property type="match status" value="1"/>
</dbReference>
<dbReference type="AlphaFoldDB" id="X0XGX4"/>
<dbReference type="SUPFAM" id="SSF51735">
    <property type="entry name" value="NAD(P)-binding Rossmann-fold domains"/>
    <property type="match status" value="1"/>
</dbReference>
<evidence type="ECO:0000313" key="2">
    <source>
        <dbReference type="EMBL" id="GAG24191.1"/>
    </source>
</evidence>
<organism evidence="2">
    <name type="scientific">marine sediment metagenome</name>
    <dbReference type="NCBI Taxonomy" id="412755"/>
    <lineage>
        <taxon>unclassified sequences</taxon>
        <taxon>metagenomes</taxon>
        <taxon>ecological metagenomes</taxon>
    </lineage>
</organism>
<comment type="caution">
    <text evidence="2">The sequence shown here is derived from an EMBL/GenBank/DDBJ whole genome shotgun (WGS) entry which is preliminary data.</text>
</comment>
<gene>
    <name evidence="2" type="ORF">S01H1_47774</name>
</gene>
<reference evidence="2" key="1">
    <citation type="journal article" date="2014" name="Front. Microbiol.">
        <title>High frequency of phylogenetically diverse reductive dehalogenase-homologous genes in deep subseafloor sedimentary metagenomes.</title>
        <authorList>
            <person name="Kawai M."/>
            <person name="Futagami T."/>
            <person name="Toyoda A."/>
            <person name="Takaki Y."/>
            <person name="Nishi S."/>
            <person name="Hori S."/>
            <person name="Arai W."/>
            <person name="Tsubouchi T."/>
            <person name="Morono Y."/>
            <person name="Uchiyama I."/>
            <person name="Ito T."/>
            <person name="Fujiyama A."/>
            <person name="Inagaki F."/>
            <person name="Takami H."/>
        </authorList>
    </citation>
    <scope>NUCLEOTIDE SEQUENCE</scope>
    <source>
        <strain evidence="2">Expedition CK06-06</strain>
    </source>
</reference>
<accession>X0XGX4</accession>
<sequence length="163" mass="18062">MAKIDTLVQDFLAQEKIAVVGVSDNRETGCNLAYRKFKESGYAISAVNPRLTSFEGDPCYPDLKSVPEKPDAVFILTNPKISEEIVQQCVDLGIQRVWMHCLMGTKPGLAASMTSVSPEAVRMCRENGIEVIPGTCPNQFLKPDFGHTLMRGMFRTFGFLKVN</sequence>
<dbReference type="EMBL" id="BARS01030642">
    <property type="protein sequence ID" value="GAG24191.1"/>
    <property type="molecule type" value="Genomic_DNA"/>
</dbReference>
<dbReference type="PANTHER" id="PTHR33303:SF2">
    <property type="entry name" value="COA-BINDING DOMAIN-CONTAINING PROTEIN"/>
    <property type="match status" value="1"/>
</dbReference>
<dbReference type="InterPro" id="IPR003781">
    <property type="entry name" value="CoA-bd"/>
</dbReference>
<evidence type="ECO:0000259" key="1">
    <source>
        <dbReference type="SMART" id="SM00881"/>
    </source>
</evidence>
<dbReference type="InterPro" id="IPR036291">
    <property type="entry name" value="NAD(P)-bd_dom_sf"/>
</dbReference>
<dbReference type="Pfam" id="PF13380">
    <property type="entry name" value="CoA_binding_2"/>
    <property type="match status" value="1"/>
</dbReference>
<name>X0XGX4_9ZZZZ</name>
<dbReference type="PANTHER" id="PTHR33303">
    <property type="entry name" value="CYTOPLASMIC PROTEIN-RELATED"/>
    <property type="match status" value="1"/>
</dbReference>